<dbReference type="OrthoDB" id="10509870at2759"/>
<keyword evidence="1" id="KW-0413">Isomerase</keyword>
<dbReference type="GO" id="GO:0003918">
    <property type="term" value="F:DNA topoisomerase type II (double strand cut, ATP-hydrolyzing) activity"/>
    <property type="evidence" value="ECO:0007669"/>
    <property type="project" value="UniProtKB-EC"/>
</dbReference>
<dbReference type="EC" id="5.6.2.2" evidence="1"/>
<organism evidence="1 2">
    <name type="scientific">Mytilus edulis</name>
    <name type="common">Blue mussel</name>
    <dbReference type="NCBI Taxonomy" id="6550"/>
    <lineage>
        <taxon>Eukaryota</taxon>
        <taxon>Metazoa</taxon>
        <taxon>Spiralia</taxon>
        <taxon>Lophotrochozoa</taxon>
        <taxon>Mollusca</taxon>
        <taxon>Bivalvia</taxon>
        <taxon>Autobranchia</taxon>
        <taxon>Pteriomorphia</taxon>
        <taxon>Mytilida</taxon>
        <taxon>Mytiloidea</taxon>
        <taxon>Mytilidae</taxon>
        <taxon>Mytilinae</taxon>
        <taxon>Mytilus</taxon>
    </lineage>
</organism>
<accession>A0A8S3USF2</accession>
<gene>
    <name evidence="1" type="ORF">MEDL_60145</name>
</gene>
<comment type="caution">
    <text evidence="1">The sequence shown here is derived from an EMBL/GenBank/DDBJ whole genome shotgun (WGS) entry which is preliminary data.</text>
</comment>
<dbReference type="AlphaFoldDB" id="A0A8S3USF2"/>
<proteinExistence type="predicted"/>
<sequence>MTEEFELIPLKTKQVHTGDVHSTNNVNDRSRSFGSKCKLTEEFELIPLITKQVHSGTTYRDRIRTYANKMLMKFIKKLHLVIEKFNSPLEDWQGLYGAGYVKTSQNTNSTTYPSSTTCKGLDRLRSYPNQMLMKPIPVIKSKSTKLNLITETLSSHMEAWKRRSDTAWVTCPAQKDVTKMVQYAILFDKAYIQILVTNTRIHCARLLTTSQRGVQSYYESDHQNTSLIWLQRSGLATDAEIEHEENKPMAMTRDKKNVSDLIGYMHSNMTDPFNVADHP</sequence>
<keyword evidence="2" id="KW-1185">Reference proteome</keyword>
<evidence type="ECO:0000313" key="2">
    <source>
        <dbReference type="Proteomes" id="UP000683360"/>
    </source>
</evidence>
<reference evidence="1" key="1">
    <citation type="submission" date="2021-03" db="EMBL/GenBank/DDBJ databases">
        <authorList>
            <person name="Bekaert M."/>
        </authorList>
    </citation>
    <scope>NUCLEOTIDE SEQUENCE</scope>
</reference>
<evidence type="ECO:0000313" key="1">
    <source>
        <dbReference type="EMBL" id="CAG2248296.1"/>
    </source>
</evidence>
<protein>
    <submittedName>
        <fullName evidence="1">TOP2</fullName>
        <ecNumber evidence="1">5.6.2.2</ecNumber>
    </submittedName>
</protein>
<dbReference type="EMBL" id="CAJPWZ010002932">
    <property type="protein sequence ID" value="CAG2248296.1"/>
    <property type="molecule type" value="Genomic_DNA"/>
</dbReference>
<name>A0A8S3USF2_MYTED</name>
<dbReference type="Proteomes" id="UP000683360">
    <property type="component" value="Unassembled WGS sequence"/>
</dbReference>